<dbReference type="PROSITE" id="PS00063">
    <property type="entry name" value="ALDOKETO_REDUCTASE_3"/>
    <property type="match status" value="1"/>
</dbReference>
<feature type="domain" description="NADP-dependent oxidoreductase" evidence="1">
    <location>
        <begin position="13"/>
        <end position="74"/>
    </location>
</feature>
<protein>
    <recommendedName>
        <fullName evidence="1">NADP-dependent oxidoreductase domain-containing protein</fullName>
    </recommendedName>
</protein>
<comment type="caution">
    <text evidence="2">The sequence shown here is derived from an EMBL/GenBank/DDBJ whole genome shotgun (WGS) entry which is preliminary data.</text>
</comment>
<evidence type="ECO:0000259" key="1">
    <source>
        <dbReference type="Pfam" id="PF00248"/>
    </source>
</evidence>
<dbReference type="InterPro" id="IPR018170">
    <property type="entry name" value="Aldo/ket_reductase_CS"/>
</dbReference>
<dbReference type="GO" id="GO:0016491">
    <property type="term" value="F:oxidoreductase activity"/>
    <property type="evidence" value="ECO:0007669"/>
    <property type="project" value="InterPro"/>
</dbReference>
<sequence>MGYCPLFRGQKNDDPVLVEMAIRYKKTVPQLLIHWSVQKHYITIPKSSKPERILENADIFDFTISKEDMAILDNVPTDNCSWKVIADAPWKG</sequence>
<dbReference type="InterPro" id="IPR036812">
    <property type="entry name" value="NAD(P)_OxRdtase_dom_sf"/>
</dbReference>
<proteinExistence type="predicted"/>
<dbReference type="Pfam" id="PF00248">
    <property type="entry name" value="Aldo_ket_red"/>
    <property type="match status" value="1"/>
</dbReference>
<dbReference type="EMBL" id="MU827781">
    <property type="protein sequence ID" value="KAJ7337195.1"/>
    <property type="molecule type" value="Genomic_DNA"/>
</dbReference>
<dbReference type="InterPro" id="IPR023210">
    <property type="entry name" value="NADP_OxRdtase_dom"/>
</dbReference>
<dbReference type="PANTHER" id="PTHR43827:SF13">
    <property type="entry name" value="ALDO_KETO REDUCTASE FAMILY PROTEIN"/>
    <property type="match status" value="1"/>
</dbReference>
<dbReference type="OrthoDB" id="416253at2759"/>
<accession>A0A9W9YES6</accession>
<dbReference type="Proteomes" id="UP001163046">
    <property type="component" value="Unassembled WGS sequence"/>
</dbReference>
<keyword evidence="3" id="KW-1185">Reference proteome</keyword>
<dbReference type="AlphaFoldDB" id="A0A9W9YES6"/>
<reference evidence="2" key="1">
    <citation type="submission" date="2023-01" db="EMBL/GenBank/DDBJ databases">
        <title>Genome assembly of the deep-sea coral Lophelia pertusa.</title>
        <authorList>
            <person name="Herrera S."/>
            <person name="Cordes E."/>
        </authorList>
    </citation>
    <scope>NUCLEOTIDE SEQUENCE</scope>
    <source>
        <strain evidence="2">USNM1676648</strain>
        <tissue evidence="2">Polyp</tissue>
    </source>
</reference>
<organism evidence="2 3">
    <name type="scientific">Desmophyllum pertusum</name>
    <dbReference type="NCBI Taxonomy" id="174260"/>
    <lineage>
        <taxon>Eukaryota</taxon>
        <taxon>Metazoa</taxon>
        <taxon>Cnidaria</taxon>
        <taxon>Anthozoa</taxon>
        <taxon>Hexacorallia</taxon>
        <taxon>Scleractinia</taxon>
        <taxon>Caryophylliina</taxon>
        <taxon>Caryophylliidae</taxon>
        <taxon>Desmophyllum</taxon>
    </lineage>
</organism>
<name>A0A9W9YES6_9CNID</name>
<dbReference type="InterPro" id="IPR020471">
    <property type="entry name" value="AKR"/>
</dbReference>
<evidence type="ECO:0000313" key="2">
    <source>
        <dbReference type="EMBL" id="KAJ7337195.1"/>
    </source>
</evidence>
<dbReference type="Gene3D" id="3.20.20.100">
    <property type="entry name" value="NADP-dependent oxidoreductase domain"/>
    <property type="match status" value="1"/>
</dbReference>
<dbReference type="SUPFAM" id="SSF51430">
    <property type="entry name" value="NAD(P)-linked oxidoreductase"/>
    <property type="match status" value="1"/>
</dbReference>
<evidence type="ECO:0000313" key="3">
    <source>
        <dbReference type="Proteomes" id="UP001163046"/>
    </source>
</evidence>
<gene>
    <name evidence="2" type="ORF">OS493_010052</name>
</gene>
<dbReference type="PANTHER" id="PTHR43827">
    <property type="entry name" value="2,5-DIKETO-D-GLUCONIC ACID REDUCTASE"/>
    <property type="match status" value="1"/>
</dbReference>